<dbReference type="EMBL" id="UFQR01000015">
    <property type="protein sequence ID" value="SSW96430.1"/>
    <property type="molecule type" value="Genomic_DNA"/>
</dbReference>
<proteinExistence type="predicted"/>
<accession>A0A3B0M3A4</accession>
<organism evidence="1">
    <name type="scientific">Arsenophonus endosymbiont of Trialeurodes vaporariorum</name>
    <dbReference type="NCBI Taxonomy" id="235567"/>
    <lineage>
        <taxon>Bacteria</taxon>
        <taxon>Pseudomonadati</taxon>
        <taxon>Pseudomonadota</taxon>
        <taxon>Gammaproteobacteria</taxon>
        <taxon>Enterobacterales</taxon>
        <taxon>Morganellaceae</taxon>
        <taxon>Arsenophonus</taxon>
    </lineage>
</organism>
<dbReference type="AlphaFoldDB" id="A0A3B0M3A4"/>
<name>A0A3B0M3A4_9GAMM</name>
<sequence>MANTFDFELTADDNASREIAHIELALNKLRPTLTDVRGKLQLGHNETTASLGIVGDKIRDIAEFARQGSQRIGDMLPPLKNVGELSGKYLGLAAKVGGDWCYRLSGGEIYFPITARSTKSHRYYQLSEK</sequence>
<protein>
    <submittedName>
        <fullName evidence="1">Uncharacterized protein</fullName>
    </submittedName>
</protein>
<evidence type="ECO:0000313" key="1">
    <source>
        <dbReference type="EMBL" id="SSW96430.1"/>
    </source>
</evidence>
<reference evidence="1" key="1">
    <citation type="submission" date="2018-04" db="EMBL/GenBank/DDBJ databases">
        <authorList>
            <person name="Go L.Y."/>
            <person name="Mitchell J.A."/>
        </authorList>
    </citation>
    <scope>NUCLEOTIDE SEQUENCE</scope>
    <source>
        <strain evidence="1">ARTV</strain>
    </source>
</reference>
<gene>
    <name evidence="1" type="ORF">ARTV_2838</name>
</gene>